<evidence type="ECO:0000313" key="1">
    <source>
        <dbReference type="EMBL" id="KAJ1085654.1"/>
    </source>
</evidence>
<reference evidence="1" key="1">
    <citation type="journal article" date="2022" name="bioRxiv">
        <title>Sequencing and chromosome-scale assembly of the giantPleurodeles waltlgenome.</title>
        <authorList>
            <person name="Brown T."/>
            <person name="Elewa A."/>
            <person name="Iarovenko S."/>
            <person name="Subramanian E."/>
            <person name="Araus A.J."/>
            <person name="Petzold A."/>
            <person name="Susuki M."/>
            <person name="Suzuki K.-i.T."/>
            <person name="Hayashi T."/>
            <person name="Toyoda A."/>
            <person name="Oliveira C."/>
            <person name="Osipova E."/>
            <person name="Leigh N.D."/>
            <person name="Simon A."/>
            <person name="Yun M.H."/>
        </authorList>
    </citation>
    <scope>NUCLEOTIDE SEQUENCE</scope>
    <source>
        <strain evidence="1">20211129_DDA</strain>
        <tissue evidence="1">Liver</tissue>
    </source>
</reference>
<organism evidence="1 2">
    <name type="scientific">Pleurodeles waltl</name>
    <name type="common">Iberian ribbed newt</name>
    <dbReference type="NCBI Taxonomy" id="8319"/>
    <lineage>
        <taxon>Eukaryota</taxon>
        <taxon>Metazoa</taxon>
        <taxon>Chordata</taxon>
        <taxon>Craniata</taxon>
        <taxon>Vertebrata</taxon>
        <taxon>Euteleostomi</taxon>
        <taxon>Amphibia</taxon>
        <taxon>Batrachia</taxon>
        <taxon>Caudata</taxon>
        <taxon>Salamandroidea</taxon>
        <taxon>Salamandridae</taxon>
        <taxon>Pleurodelinae</taxon>
        <taxon>Pleurodeles</taxon>
    </lineage>
</organism>
<name>A0AAV7L5W3_PLEWA</name>
<keyword evidence="2" id="KW-1185">Reference proteome</keyword>
<dbReference type="AlphaFoldDB" id="A0AAV7L5W3"/>
<dbReference type="EMBL" id="JANPWB010000016">
    <property type="protein sequence ID" value="KAJ1085654.1"/>
    <property type="molecule type" value="Genomic_DNA"/>
</dbReference>
<comment type="caution">
    <text evidence="1">The sequence shown here is derived from an EMBL/GenBank/DDBJ whole genome shotgun (WGS) entry which is preliminary data.</text>
</comment>
<protein>
    <submittedName>
        <fullName evidence="1">Uncharacterized protein</fullName>
    </submittedName>
</protein>
<sequence length="125" mass="13887">MFFRLCANAGSIVAALCGKSSTPRREVSLSPVQRLRAETQPTSEVLMTDWMPFEEEEYGQCGEGSQYHLMKDALPEAINTSVKQSICRALEDSVPQKISQALRGTHKPITQQLELFAIRQCCVPA</sequence>
<gene>
    <name evidence="1" type="ORF">NDU88_005784</name>
</gene>
<dbReference type="Proteomes" id="UP001066276">
    <property type="component" value="Chromosome 12"/>
</dbReference>
<accession>A0AAV7L5W3</accession>
<evidence type="ECO:0000313" key="2">
    <source>
        <dbReference type="Proteomes" id="UP001066276"/>
    </source>
</evidence>
<proteinExistence type="predicted"/>